<organism evidence="19 20">
    <name type="scientific">Zea mays</name>
    <name type="common">Maize</name>
    <dbReference type="NCBI Taxonomy" id="4577"/>
    <lineage>
        <taxon>Eukaryota</taxon>
        <taxon>Viridiplantae</taxon>
        <taxon>Streptophyta</taxon>
        <taxon>Embryophyta</taxon>
        <taxon>Tracheophyta</taxon>
        <taxon>Spermatophyta</taxon>
        <taxon>Magnoliopsida</taxon>
        <taxon>Liliopsida</taxon>
        <taxon>Poales</taxon>
        <taxon>Poaceae</taxon>
        <taxon>PACMAD clade</taxon>
        <taxon>Panicoideae</taxon>
        <taxon>Andropogonodae</taxon>
        <taxon>Andropogoneae</taxon>
        <taxon>Tripsacinae</taxon>
        <taxon>Zea</taxon>
    </lineage>
</organism>
<dbReference type="InterPro" id="IPR050615">
    <property type="entry name" value="ATP-dep_DNA_Helicase"/>
</dbReference>
<dbReference type="GO" id="GO:0003677">
    <property type="term" value="F:DNA binding"/>
    <property type="evidence" value="ECO:0007669"/>
    <property type="project" value="UniProtKB-KW"/>
</dbReference>
<dbReference type="Pfam" id="PF16203">
    <property type="entry name" value="ERCC3_RAD25_C"/>
    <property type="match status" value="1"/>
</dbReference>
<keyword evidence="11" id="KW-0539">Nucleus</keyword>
<dbReference type="Pfam" id="PF04851">
    <property type="entry name" value="ResIII"/>
    <property type="match status" value="1"/>
</dbReference>
<dbReference type="FunFam" id="3.40.50.300:FF:000117">
    <property type="entry name" value="Putative DNA repair helicase rad25"/>
    <property type="match status" value="1"/>
</dbReference>
<dbReference type="NCBIfam" id="TIGR00603">
    <property type="entry name" value="rad25"/>
    <property type="match status" value="1"/>
</dbReference>
<dbReference type="InterPro" id="IPR001161">
    <property type="entry name" value="XPB/Ssl2"/>
</dbReference>
<dbReference type="InterPro" id="IPR027417">
    <property type="entry name" value="P-loop_NTPase"/>
</dbReference>
<comment type="subunit">
    <text evidence="15">Component of the 7-subunit TFIIH core complex composed of XPB, XPD, TFB1/GTF2H1, GTF2H2/P44, TFB4/GTF2H3, TFB2/GTF2H4 and TFB5/GTF2H5, which is active in NER. The core complex associates with the 3-subunit CDK-activating kinase (CAK) module composed of CYCH1/cyclin H1, CDKD and MAT1/At4g30820 to form the 10-subunit holoenzyme (holo-TFIIH) active in transcription.</text>
</comment>
<dbReference type="Gramene" id="Zm00001eb156220_T002">
    <property type="protein sequence ID" value="Zm00001eb156220_P002"/>
    <property type="gene ID" value="Zm00001eb156220"/>
</dbReference>
<dbReference type="GO" id="GO:0043138">
    <property type="term" value="F:3'-5' DNA helicase activity"/>
    <property type="evidence" value="ECO:0007669"/>
    <property type="project" value="UniProtKB-EC"/>
</dbReference>
<dbReference type="InterPro" id="IPR032830">
    <property type="entry name" value="XPB/Ssl2_N"/>
</dbReference>
<keyword evidence="21" id="KW-1267">Proteomics identification</keyword>
<dbReference type="GO" id="GO:0006289">
    <property type="term" value="P:nucleotide-excision repair"/>
    <property type="evidence" value="ECO:0007669"/>
    <property type="project" value="InterPro"/>
</dbReference>
<keyword evidence="5" id="KW-0378">Hydrolase</keyword>
<dbReference type="GO" id="GO:0016787">
    <property type="term" value="F:hydrolase activity"/>
    <property type="evidence" value="ECO:0007669"/>
    <property type="project" value="UniProtKB-KW"/>
</dbReference>
<comment type="similarity">
    <text evidence="2">Belongs to the helicase family. RAD25/XPB subfamily.</text>
</comment>
<gene>
    <name evidence="19" type="primary">LOC103651319</name>
</gene>
<name>A0A804NEX6_MAIZE</name>
<keyword evidence="9" id="KW-0234">DNA repair</keyword>
<dbReference type="InterPro" id="IPR001650">
    <property type="entry name" value="Helicase_C-like"/>
</dbReference>
<dbReference type="CDD" id="cd18789">
    <property type="entry name" value="SF2_C_XPB"/>
    <property type="match status" value="1"/>
</dbReference>
<evidence type="ECO:0000256" key="13">
    <source>
        <dbReference type="ARBA" id="ARBA00034808"/>
    </source>
</evidence>
<dbReference type="PROSITE" id="PS51194">
    <property type="entry name" value="HELICASE_CTER"/>
    <property type="match status" value="1"/>
</dbReference>
<evidence type="ECO:0000256" key="7">
    <source>
        <dbReference type="ARBA" id="ARBA00022840"/>
    </source>
</evidence>
<dbReference type="InterPro" id="IPR006935">
    <property type="entry name" value="Helicase/UvrB_N"/>
</dbReference>
<keyword evidence="4" id="KW-0227">DNA damage</keyword>
<evidence type="ECO:0000259" key="18">
    <source>
        <dbReference type="PROSITE" id="PS51194"/>
    </source>
</evidence>
<keyword evidence="20" id="KW-1185">Reference proteome</keyword>
<keyword evidence="6" id="KW-0347">Helicase</keyword>
<dbReference type="GO" id="GO:0006367">
    <property type="term" value="P:transcription initiation at RNA polymerase II promoter"/>
    <property type="evidence" value="ECO:0007669"/>
    <property type="project" value="InterPro"/>
</dbReference>
<feature type="domain" description="Helicase ATP-binding" evidence="17">
    <location>
        <begin position="295"/>
        <end position="457"/>
    </location>
</feature>
<dbReference type="OrthoDB" id="10262986at2759"/>
<dbReference type="GO" id="GO:0009411">
    <property type="term" value="P:response to UV"/>
    <property type="evidence" value="ECO:0007669"/>
    <property type="project" value="UniProtKB-ARBA"/>
</dbReference>
<accession>A0A804NEX6</accession>
<evidence type="ECO:0000256" key="1">
    <source>
        <dbReference type="ARBA" id="ARBA00004123"/>
    </source>
</evidence>
<evidence type="ECO:0000256" key="15">
    <source>
        <dbReference type="ARBA" id="ARBA00065951"/>
    </source>
</evidence>
<dbReference type="GO" id="GO:0005634">
    <property type="term" value="C:nucleus"/>
    <property type="evidence" value="ECO:0007669"/>
    <property type="project" value="UniProtKB-SubCell"/>
</dbReference>
<dbReference type="Gene3D" id="3.40.50.300">
    <property type="entry name" value="P-loop containing nucleotide triphosphate hydrolases"/>
    <property type="match status" value="2"/>
</dbReference>
<dbReference type="PRINTS" id="PR00851">
    <property type="entry name" value="XRODRMPGMNTB"/>
</dbReference>
<dbReference type="SMART" id="SM00487">
    <property type="entry name" value="DEXDc"/>
    <property type="match status" value="1"/>
</dbReference>
<dbReference type="FunFam" id="3.40.50.300:FF:000077">
    <property type="entry name" value="Probable DNA repair helicase RAD25"/>
    <property type="match status" value="1"/>
</dbReference>
<dbReference type="EC" id="5.6.2.4" evidence="13"/>
<reference evidence="20" key="1">
    <citation type="submission" date="2015-12" db="EMBL/GenBank/DDBJ databases">
        <title>Update maize B73 reference genome by single molecule sequencing technologies.</title>
        <authorList>
            <consortium name="Maize Genome Sequencing Project"/>
            <person name="Ware D."/>
        </authorList>
    </citation>
    <scope>NUCLEOTIDE SEQUENCE [LARGE SCALE GENOMIC DNA]</scope>
    <source>
        <strain evidence="20">cv. B73</strain>
    </source>
</reference>
<dbReference type="EnsemblPlants" id="Zm00001eb156220_T002">
    <property type="protein sequence ID" value="Zm00001eb156220_P002"/>
    <property type="gene ID" value="Zm00001eb156220"/>
</dbReference>
<evidence type="ECO:0000256" key="5">
    <source>
        <dbReference type="ARBA" id="ARBA00022801"/>
    </source>
</evidence>
<dbReference type="InterPro" id="IPR032438">
    <property type="entry name" value="ERCC3_RAD25_C"/>
</dbReference>
<protein>
    <recommendedName>
        <fullName evidence="13">DNA 3'-5' helicase</fullName>
        <ecNumber evidence="13">5.6.2.4</ecNumber>
    </recommendedName>
</protein>
<dbReference type="AlphaFoldDB" id="A0A804NEX6"/>
<reference evidence="19" key="3">
    <citation type="submission" date="2021-05" db="UniProtKB">
        <authorList>
            <consortium name="EnsemblPlants"/>
        </authorList>
    </citation>
    <scope>IDENTIFICATION</scope>
    <source>
        <strain evidence="19">cv. B73</strain>
    </source>
</reference>
<dbReference type="InterPro" id="IPR014001">
    <property type="entry name" value="Helicase_ATP-bd"/>
</dbReference>
<evidence type="ECO:0000313" key="19">
    <source>
        <dbReference type="EnsemblPlants" id="Zm00001eb156220_P002"/>
    </source>
</evidence>
<evidence type="ECO:0000256" key="2">
    <source>
        <dbReference type="ARBA" id="ARBA00006637"/>
    </source>
</evidence>
<evidence type="ECO:0000256" key="6">
    <source>
        <dbReference type="ARBA" id="ARBA00022806"/>
    </source>
</evidence>
<evidence type="ECO:0000256" key="11">
    <source>
        <dbReference type="ARBA" id="ARBA00023242"/>
    </source>
</evidence>
<comment type="subcellular location">
    <subcellularLocation>
        <location evidence="1">Nucleus</location>
    </subcellularLocation>
</comment>
<sequence length="702" mass="79427">MAGGDGDRHRAPKRHKSSTPSKAALVDESAEFDYADDFDDDAHDADTEVKKRDFTKLELKVDHASRPLWACADGRIFLETFSPLYKQAYDFLIAIAEPVCRPESMHEYNLTPHSLYAAVSVGLETSTIISVLSKLSKTKLPREIIDFIHGSTANYGKVKLVLKKNRYFVESPFPEVLSTLLRDEVISRARISPEDSLGAPSFTVSKTSGQIASGHEDLLNGMEIAAATEDKETHSFEIDPSQVENVKQRCLPNALNYPMLEEYDFRNDTVNPDLDMELKPQARPRPYQEKSLSKMFGNGRARSGIIVLPCGAGKSLVGVSAACRIKKSCLCLATNAVSVDQWAFQFKLWSTIKDENISRFTSDNKEKFTGMAGVVVTTYNMVAFGGKRSEDSEKIIEEIRNREWGLLLMDEVHVVPAHMFRKVISITKSHCKLGLTATLVREDERITDLNFLIGPKLYEANWLDLVKGGFIANVQCAEVWCPMTKEFFAEYLKKENSKKKQVLYVMNPNKFRACEFLIRFHEQQRGDKIIVFADNLFALTTYAMKLRKPMIFGATSHAERTRILYQFKNSPEVNTIFLSKVGDNSIDIPEANVIIQISSHAGSRRQEAQRLGRILRAKGKHQDRMAGGKEEYNAFFYSLVSTDTQEMYYSTKRQQFLIDQGYSFKVITSLPPAEEGPNLSYYTLDEQLELLSMVGHFCTHWS</sequence>
<dbReference type="SUPFAM" id="SSF52540">
    <property type="entry name" value="P-loop containing nucleoside triphosphate hydrolases"/>
    <property type="match status" value="2"/>
</dbReference>
<evidence type="ECO:0007829" key="21">
    <source>
        <dbReference type="PeptideAtlas" id="A0A804NEX6"/>
    </source>
</evidence>
<feature type="region of interest" description="Disordered" evidence="16">
    <location>
        <begin position="1"/>
        <end position="26"/>
    </location>
</feature>
<dbReference type="Proteomes" id="UP000007305">
    <property type="component" value="Chromosome 3"/>
</dbReference>
<evidence type="ECO:0000256" key="8">
    <source>
        <dbReference type="ARBA" id="ARBA00023125"/>
    </source>
</evidence>
<evidence type="ECO:0000259" key="17">
    <source>
        <dbReference type="PROSITE" id="PS51192"/>
    </source>
</evidence>
<evidence type="ECO:0000313" key="20">
    <source>
        <dbReference type="Proteomes" id="UP000007305"/>
    </source>
</evidence>
<dbReference type="CDD" id="cd18029">
    <property type="entry name" value="DEXHc_XPB"/>
    <property type="match status" value="1"/>
</dbReference>
<dbReference type="SMART" id="SM00490">
    <property type="entry name" value="HELICc"/>
    <property type="match status" value="1"/>
</dbReference>
<keyword evidence="8" id="KW-0238">DNA-binding</keyword>
<evidence type="ECO:0000256" key="9">
    <source>
        <dbReference type="ARBA" id="ARBA00023204"/>
    </source>
</evidence>
<dbReference type="PROSITE" id="PS51192">
    <property type="entry name" value="HELICASE_ATP_BIND_1"/>
    <property type="match status" value="1"/>
</dbReference>
<evidence type="ECO:0000256" key="3">
    <source>
        <dbReference type="ARBA" id="ARBA00022741"/>
    </source>
</evidence>
<dbReference type="Pfam" id="PF13625">
    <property type="entry name" value="Helicase_C_3"/>
    <property type="match status" value="1"/>
</dbReference>
<evidence type="ECO:0000256" key="10">
    <source>
        <dbReference type="ARBA" id="ARBA00023235"/>
    </source>
</evidence>
<evidence type="ECO:0000256" key="16">
    <source>
        <dbReference type="SAM" id="MobiDB-lite"/>
    </source>
</evidence>
<keyword evidence="3" id="KW-0547">Nucleotide-binding</keyword>
<evidence type="ECO:0000256" key="12">
    <source>
        <dbReference type="ARBA" id="ARBA00034617"/>
    </source>
</evidence>
<dbReference type="PANTHER" id="PTHR11274:SF0">
    <property type="entry name" value="GENERAL TRANSCRIPTION AND DNA REPAIR FACTOR IIH HELICASE SUBUNIT XPB"/>
    <property type="match status" value="1"/>
</dbReference>
<comment type="catalytic activity">
    <reaction evidence="14">
        <text>ATP + H2O = ADP + phosphate + H(+)</text>
        <dbReference type="Rhea" id="RHEA:13065"/>
        <dbReference type="ChEBI" id="CHEBI:15377"/>
        <dbReference type="ChEBI" id="CHEBI:15378"/>
        <dbReference type="ChEBI" id="CHEBI:30616"/>
        <dbReference type="ChEBI" id="CHEBI:43474"/>
        <dbReference type="ChEBI" id="CHEBI:456216"/>
        <dbReference type="EC" id="5.6.2.4"/>
    </reaction>
</comment>
<evidence type="ECO:0000256" key="4">
    <source>
        <dbReference type="ARBA" id="ARBA00022763"/>
    </source>
</evidence>
<keyword evidence="10" id="KW-0413">Isomerase</keyword>
<comment type="catalytic activity">
    <reaction evidence="12">
        <text>Couples ATP hydrolysis with the unwinding of duplex DNA by translocating in the 3'-5' direction.</text>
        <dbReference type="EC" id="5.6.2.4"/>
    </reaction>
</comment>
<keyword evidence="7" id="KW-0067">ATP-binding</keyword>
<proteinExistence type="evidence at protein level"/>
<dbReference type="PANTHER" id="PTHR11274">
    <property type="entry name" value="RAD25/XP-B DNA REPAIR HELICASE"/>
    <property type="match status" value="1"/>
</dbReference>
<reference evidence="19" key="2">
    <citation type="submission" date="2019-07" db="EMBL/GenBank/DDBJ databases">
        <authorList>
            <person name="Seetharam A."/>
            <person name="Woodhouse M."/>
            <person name="Cannon E."/>
        </authorList>
    </citation>
    <scope>NUCLEOTIDE SEQUENCE [LARGE SCALE GENOMIC DNA]</scope>
    <source>
        <strain evidence="19">cv. B73</strain>
    </source>
</reference>
<evidence type="ECO:0000256" key="14">
    <source>
        <dbReference type="ARBA" id="ARBA00048988"/>
    </source>
</evidence>
<dbReference type="GO" id="GO:0005524">
    <property type="term" value="F:ATP binding"/>
    <property type="evidence" value="ECO:0007669"/>
    <property type="project" value="UniProtKB-KW"/>
</dbReference>
<feature type="domain" description="Helicase C-terminal" evidence="18">
    <location>
        <begin position="512"/>
        <end position="678"/>
    </location>
</feature>